<feature type="coiled-coil region" evidence="1">
    <location>
        <begin position="397"/>
        <end position="441"/>
    </location>
</feature>
<dbReference type="GO" id="GO:0030992">
    <property type="term" value="C:intraciliary transport particle B"/>
    <property type="evidence" value="ECO:0007669"/>
    <property type="project" value="InterPro"/>
</dbReference>
<proteinExistence type="predicted"/>
<feature type="coiled-coil region" evidence="1">
    <location>
        <begin position="172"/>
        <end position="324"/>
    </location>
</feature>
<dbReference type="Proteomes" id="UP001230188">
    <property type="component" value="Unassembled WGS sequence"/>
</dbReference>
<dbReference type="GO" id="GO:0048487">
    <property type="term" value="F:beta-tubulin binding"/>
    <property type="evidence" value="ECO:0007669"/>
    <property type="project" value="InterPro"/>
</dbReference>
<accession>A0AAD7UHN4</accession>
<comment type="caution">
    <text evidence="2">The sequence shown here is derived from an EMBL/GenBank/DDBJ whole genome shotgun (WGS) entry which is preliminary data.</text>
</comment>
<dbReference type="GO" id="GO:0005929">
    <property type="term" value="C:cilium"/>
    <property type="evidence" value="ECO:0007669"/>
    <property type="project" value="TreeGrafter"/>
</dbReference>
<protein>
    <submittedName>
        <fullName evidence="2">Uncharacterized protein</fullName>
    </submittedName>
</protein>
<dbReference type="GO" id="GO:0035735">
    <property type="term" value="P:intraciliary transport involved in cilium assembly"/>
    <property type="evidence" value="ECO:0007669"/>
    <property type="project" value="TreeGrafter"/>
</dbReference>
<keyword evidence="3" id="KW-1185">Reference proteome</keyword>
<dbReference type="Gene3D" id="1.10.287.1490">
    <property type="match status" value="1"/>
</dbReference>
<name>A0AAD7UHN4_9STRA</name>
<evidence type="ECO:0000313" key="2">
    <source>
        <dbReference type="EMBL" id="KAJ8606934.1"/>
    </source>
</evidence>
<dbReference type="InterPro" id="IPR029602">
    <property type="entry name" value="IFT74"/>
</dbReference>
<reference evidence="2" key="1">
    <citation type="submission" date="2023-01" db="EMBL/GenBank/DDBJ databases">
        <title>Metagenome sequencing of chrysophaentin producing Chrysophaeum taylorii.</title>
        <authorList>
            <person name="Davison J."/>
            <person name="Bewley C."/>
        </authorList>
    </citation>
    <scope>NUCLEOTIDE SEQUENCE</scope>
    <source>
        <strain evidence="2">NIES-1699</strain>
    </source>
</reference>
<dbReference type="PANTHER" id="PTHR31432:SF0">
    <property type="entry name" value="INTRAFLAGELLAR TRANSPORT PROTEIN 74 HOMOLOG"/>
    <property type="match status" value="1"/>
</dbReference>
<feature type="coiled-coil region" evidence="1">
    <location>
        <begin position="76"/>
        <end position="106"/>
    </location>
</feature>
<dbReference type="AlphaFoldDB" id="A0AAD7UHN4"/>
<gene>
    <name evidence="2" type="ORF">CTAYLR_008637</name>
</gene>
<dbReference type="PANTHER" id="PTHR31432">
    <property type="entry name" value="INTRAFLAGELLAR TRANSPORT PROTEIN 74 HOMOLOG"/>
    <property type="match status" value="1"/>
</dbReference>
<organism evidence="2 3">
    <name type="scientific">Chrysophaeum taylorii</name>
    <dbReference type="NCBI Taxonomy" id="2483200"/>
    <lineage>
        <taxon>Eukaryota</taxon>
        <taxon>Sar</taxon>
        <taxon>Stramenopiles</taxon>
        <taxon>Ochrophyta</taxon>
        <taxon>Pelagophyceae</taxon>
        <taxon>Pelagomonadales</taxon>
        <taxon>Pelagomonadaceae</taxon>
        <taxon>Chrysophaeum</taxon>
    </lineage>
</organism>
<dbReference type="EMBL" id="JAQMWT010000240">
    <property type="protein sequence ID" value="KAJ8606934.1"/>
    <property type="molecule type" value="Genomic_DNA"/>
</dbReference>
<sequence length="575" mass="65339">MNPSSHASRPISTAMSRQLIGTRGQLTSSMGTQAAQGVALGTTVNVSERPVTQQGMRGMKTAAGPSRQVQDSSYYVGVLHNKVNELEAEITELDNEVRQHNRAMNEFGGLRRRHETLLAEVRGLEGTLADYNLAMDKARASTDPAELDAYVVEFEGKNRRLAEEVDRVFVLKKQKDDETKQLERQIEALREQAQRKINALGPTELERYDGLLARSHELTRQRDEVLAKLEAAKAKEASDGGRQLSHAEAYDALSRKLARLEKDETNATEELAIWEIEDPKEALARLKQRIETQSKEVKSLDGVAKDLEEQIATTKKQIAELDAENEADGGRAKTEGEKYEKLRKRDEEMTEFIHSFDETKASTLEDQRQTQDTIVALLEHVSQGLEHENNMPSQQQLREMRDEATFKERQLESSQQTTLRLLQEKKQREAELAKIDNLDEKIQIELASLEKKMGVMRADMIEFDDLDGLRRRAAATMSALSRLLKEYQGRKETIRLQASQVSAKYEDLKAKINASEAHKTLTDLEAKLKTYAQTIFQLQEYVDTKSRQTDYKQLKENCNHLVDNLNAIAKKRNME</sequence>
<keyword evidence="1" id="KW-0175">Coiled coil</keyword>
<evidence type="ECO:0000256" key="1">
    <source>
        <dbReference type="SAM" id="Coils"/>
    </source>
</evidence>
<evidence type="ECO:0000313" key="3">
    <source>
        <dbReference type="Proteomes" id="UP001230188"/>
    </source>
</evidence>